<sequence length="318" mass="34792">MVEKTRVVIALGGNAILKSDQKGTYQEQLDNVQKTVEVIGNMILSGEFKVVVTHGNGPQIGAILLQNDAGESEGVPAMPMDVCGAQSQGMIGYMMQQRLETVFKQSERPDIPVATIITQTVVEEDDPAFDNPTKPVGPFYEEEKAKTLKEEKGWDMVKTKEGKWRRVVPSPEPQRIAEEDSIRKLYEAHIVPIVAGGGGIPVVEKNGGYEGREAVVDKDLAAERVAQAVDAEIFVIVTDVKGVALNYGEPDEEWLDKATVEEMREYLEEGHFEEGSMKPKVEAAIEFIENGGKRAIIGSLDEAAEAVEGKKGTKIVPR</sequence>
<keyword evidence="4 6" id="KW-0418">Kinase</keyword>
<evidence type="ECO:0000259" key="7">
    <source>
        <dbReference type="Pfam" id="PF00696"/>
    </source>
</evidence>
<dbReference type="Proteomes" id="UP000070184">
    <property type="component" value="Unassembled WGS sequence"/>
</dbReference>
<dbReference type="InterPro" id="IPR003964">
    <property type="entry name" value="Carb_kinase"/>
</dbReference>
<dbReference type="PANTHER" id="PTHR30409">
    <property type="entry name" value="CARBAMATE KINASE"/>
    <property type="match status" value="1"/>
</dbReference>
<evidence type="ECO:0000256" key="3">
    <source>
        <dbReference type="ARBA" id="ARBA00022679"/>
    </source>
</evidence>
<evidence type="ECO:0000256" key="1">
    <source>
        <dbReference type="ARBA" id="ARBA00011066"/>
    </source>
</evidence>
<evidence type="ECO:0000256" key="4">
    <source>
        <dbReference type="ARBA" id="ARBA00022777"/>
    </source>
</evidence>
<dbReference type="GO" id="GO:0005829">
    <property type="term" value="C:cytosol"/>
    <property type="evidence" value="ECO:0007669"/>
    <property type="project" value="TreeGrafter"/>
</dbReference>
<dbReference type="NCBIfam" id="TIGR00746">
    <property type="entry name" value="arcC"/>
    <property type="match status" value="1"/>
</dbReference>
<dbReference type="PRINTS" id="PR01469">
    <property type="entry name" value="CARBMTKINASE"/>
</dbReference>
<evidence type="ECO:0000256" key="2">
    <source>
        <dbReference type="ARBA" id="ARBA00020752"/>
    </source>
</evidence>
<dbReference type="EMBL" id="LHXK01000009">
    <property type="protein sequence ID" value="KXA90235.1"/>
    <property type="molecule type" value="Genomic_DNA"/>
</dbReference>
<organism evidence="8 9">
    <name type="scientific">candidate division MSBL1 archaeon SCGC-AAA259B11</name>
    <dbReference type="NCBI Taxonomy" id="1698260"/>
    <lineage>
        <taxon>Archaea</taxon>
        <taxon>Methanobacteriati</taxon>
        <taxon>Methanobacteriota</taxon>
        <taxon>candidate division MSBL1</taxon>
    </lineage>
</organism>
<dbReference type="InterPro" id="IPR036393">
    <property type="entry name" value="AceGlu_kinase-like_sf"/>
</dbReference>
<dbReference type="SUPFAM" id="SSF53633">
    <property type="entry name" value="Carbamate kinase-like"/>
    <property type="match status" value="1"/>
</dbReference>
<dbReference type="FunFam" id="3.40.1160.10:FF:000007">
    <property type="entry name" value="Carbamate kinase"/>
    <property type="match status" value="1"/>
</dbReference>
<comment type="similarity">
    <text evidence="1 6">Belongs to the carbamate kinase family.</text>
</comment>
<dbReference type="GO" id="GO:0008804">
    <property type="term" value="F:carbamate kinase activity"/>
    <property type="evidence" value="ECO:0007669"/>
    <property type="project" value="UniProtKB-UniRule"/>
</dbReference>
<protein>
    <recommendedName>
        <fullName evidence="2 5">Carbamate kinase</fullName>
    </recommendedName>
</protein>
<evidence type="ECO:0000313" key="8">
    <source>
        <dbReference type="EMBL" id="KXA90235.1"/>
    </source>
</evidence>
<dbReference type="NCBIfam" id="NF009007">
    <property type="entry name" value="PRK12352.1"/>
    <property type="match status" value="1"/>
</dbReference>
<dbReference type="CDD" id="cd04235">
    <property type="entry name" value="AAK_CK"/>
    <property type="match status" value="1"/>
</dbReference>
<dbReference type="PANTHER" id="PTHR30409:SF1">
    <property type="entry name" value="CARBAMATE KINASE-RELATED"/>
    <property type="match status" value="1"/>
</dbReference>
<comment type="caution">
    <text evidence="8">The sequence shown here is derived from an EMBL/GenBank/DDBJ whole genome shotgun (WGS) entry which is preliminary data.</text>
</comment>
<dbReference type="Gene3D" id="3.40.1160.10">
    <property type="entry name" value="Acetylglutamate kinase-like"/>
    <property type="match status" value="1"/>
</dbReference>
<dbReference type="AlphaFoldDB" id="A0A133U7Q2"/>
<dbReference type="GO" id="GO:0019546">
    <property type="term" value="P:L-arginine deiminase pathway"/>
    <property type="evidence" value="ECO:0007669"/>
    <property type="project" value="TreeGrafter"/>
</dbReference>
<evidence type="ECO:0000313" key="9">
    <source>
        <dbReference type="Proteomes" id="UP000070184"/>
    </source>
</evidence>
<keyword evidence="9" id="KW-1185">Reference proteome</keyword>
<keyword evidence="3 6" id="KW-0808">Transferase</keyword>
<dbReference type="PATRIC" id="fig|1698260.3.peg.1061"/>
<dbReference type="PIRSF" id="PIRSF000723">
    <property type="entry name" value="Carbamate_kin"/>
    <property type="match status" value="1"/>
</dbReference>
<name>A0A133U7Q2_9EURY</name>
<evidence type="ECO:0000256" key="6">
    <source>
        <dbReference type="PIRNR" id="PIRNR000723"/>
    </source>
</evidence>
<evidence type="ECO:0000256" key="5">
    <source>
        <dbReference type="NCBIfam" id="TIGR00746"/>
    </source>
</evidence>
<reference evidence="8 9" key="1">
    <citation type="journal article" date="2016" name="Sci. Rep.">
        <title>Metabolic traits of an uncultured archaeal lineage -MSBL1- from brine pools of the Red Sea.</title>
        <authorList>
            <person name="Mwirichia R."/>
            <person name="Alam I."/>
            <person name="Rashid M."/>
            <person name="Vinu M."/>
            <person name="Ba-Alawi W."/>
            <person name="Anthony Kamau A."/>
            <person name="Kamanda Ngugi D."/>
            <person name="Goker M."/>
            <person name="Klenk H.P."/>
            <person name="Bajic V."/>
            <person name="Stingl U."/>
        </authorList>
    </citation>
    <scope>NUCLEOTIDE SEQUENCE [LARGE SCALE GENOMIC DNA]</scope>
    <source>
        <strain evidence="8">SCGC-AAA259B11</strain>
    </source>
</reference>
<dbReference type="Pfam" id="PF00696">
    <property type="entry name" value="AA_kinase"/>
    <property type="match status" value="1"/>
</dbReference>
<feature type="domain" description="Aspartate/glutamate/uridylate kinase" evidence="7">
    <location>
        <begin position="6"/>
        <end position="298"/>
    </location>
</feature>
<gene>
    <name evidence="8" type="ORF">AKJ61_01135</name>
</gene>
<dbReference type="InterPro" id="IPR001048">
    <property type="entry name" value="Asp/Glu/Uridylate_kinase"/>
</dbReference>
<accession>A0A133U7Q2</accession>
<proteinExistence type="inferred from homology"/>